<proteinExistence type="predicted"/>
<dbReference type="AlphaFoldDB" id="A0A918CBV3"/>
<sequence length="101" mass="11307">MSISPSTRIVHTTAHHCRIGHDIFEFRCLRFGYQVRLVEDALCGPWGYGLTLTQAVHQANLQLEACFQESAALLADAEQLARTLHLAPWVDDLPFGDALLF</sequence>
<organism evidence="1 2">
    <name type="scientific">Deinococcus ruber</name>
    <dbReference type="NCBI Taxonomy" id="1848197"/>
    <lineage>
        <taxon>Bacteria</taxon>
        <taxon>Thermotogati</taxon>
        <taxon>Deinococcota</taxon>
        <taxon>Deinococci</taxon>
        <taxon>Deinococcales</taxon>
        <taxon>Deinococcaceae</taxon>
        <taxon>Deinococcus</taxon>
    </lineage>
</organism>
<name>A0A918CBV3_9DEIO</name>
<comment type="caution">
    <text evidence="1">The sequence shown here is derived from an EMBL/GenBank/DDBJ whole genome shotgun (WGS) entry which is preliminary data.</text>
</comment>
<protein>
    <submittedName>
        <fullName evidence="1">Uncharacterized protein</fullName>
    </submittedName>
</protein>
<accession>A0A918CBV3</accession>
<keyword evidence="2" id="KW-1185">Reference proteome</keyword>
<dbReference type="Proteomes" id="UP000603865">
    <property type="component" value="Unassembled WGS sequence"/>
</dbReference>
<dbReference type="EMBL" id="BMQL01000018">
    <property type="protein sequence ID" value="GGR15746.1"/>
    <property type="molecule type" value="Genomic_DNA"/>
</dbReference>
<gene>
    <name evidence="1" type="ORF">GCM10008957_30610</name>
</gene>
<evidence type="ECO:0000313" key="2">
    <source>
        <dbReference type="Proteomes" id="UP000603865"/>
    </source>
</evidence>
<dbReference type="RefSeq" id="WP_189091388.1">
    <property type="nucleotide sequence ID" value="NZ_BMQL01000018.1"/>
</dbReference>
<reference evidence="1" key="1">
    <citation type="journal article" date="2014" name="Int. J. Syst. Evol. Microbiol.">
        <title>Complete genome sequence of Corynebacterium casei LMG S-19264T (=DSM 44701T), isolated from a smear-ripened cheese.</title>
        <authorList>
            <consortium name="US DOE Joint Genome Institute (JGI-PGF)"/>
            <person name="Walter F."/>
            <person name="Albersmeier A."/>
            <person name="Kalinowski J."/>
            <person name="Ruckert C."/>
        </authorList>
    </citation>
    <scope>NUCLEOTIDE SEQUENCE</scope>
    <source>
        <strain evidence="1">JCM 31311</strain>
    </source>
</reference>
<reference evidence="1" key="2">
    <citation type="submission" date="2020-09" db="EMBL/GenBank/DDBJ databases">
        <authorList>
            <person name="Sun Q."/>
            <person name="Ohkuma M."/>
        </authorList>
    </citation>
    <scope>NUCLEOTIDE SEQUENCE</scope>
    <source>
        <strain evidence="1">JCM 31311</strain>
    </source>
</reference>
<evidence type="ECO:0000313" key="1">
    <source>
        <dbReference type="EMBL" id="GGR15746.1"/>
    </source>
</evidence>